<dbReference type="InterPro" id="IPR012902">
    <property type="entry name" value="N_methyl_site"/>
</dbReference>
<comment type="caution">
    <text evidence="2">The sequence shown here is derived from an EMBL/GenBank/DDBJ whole genome shotgun (WGS) entry which is preliminary data.</text>
</comment>
<gene>
    <name evidence="2" type="ORF">CARN2_2074</name>
</gene>
<organism evidence="2">
    <name type="scientific">mine drainage metagenome</name>
    <dbReference type="NCBI Taxonomy" id="410659"/>
    <lineage>
        <taxon>unclassified sequences</taxon>
        <taxon>metagenomes</taxon>
        <taxon>ecological metagenomes</taxon>
    </lineage>
</organism>
<dbReference type="EMBL" id="CABM01000012">
    <property type="protein sequence ID" value="CBH95806.1"/>
    <property type="molecule type" value="Genomic_DNA"/>
</dbReference>
<sequence length="270" mass="27688">MTTRRCIPQRTPKPAGHFGQRGLGLVEVLVAMAIALFLLGGLFTIFYTTRQTFSAQQGIAGLQDNERLAMTLMSEVIHGAGYYPTPQPPTPIPNTGTALPVQNAASAPLPATFAAGQSVFGGTLNGQDAIVVRMVAAPGDGTMSCLGDTNPSTATANVTYLNTYSFSGGALRCTVSTATSGTGGQTQALVGSNLAGTLHSDGVTAMTLLYGVDTNGGGSVNRYLSAASVSNWSSVKSVKVALTFSNPLAGQPGQPATVDFTRVIDILGQL</sequence>
<reference evidence="2" key="1">
    <citation type="submission" date="2009-10" db="EMBL/GenBank/DDBJ databases">
        <title>Diversity of trophic interactions inside an arsenic-rich microbial ecosystem.</title>
        <authorList>
            <person name="Bertin P.N."/>
            <person name="Heinrich-Salmeron A."/>
            <person name="Pelletier E."/>
            <person name="Goulhen-Chollet F."/>
            <person name="Arsene-Ploetze F."/>
            <person name="Gallien S."/>
            <person name="Calteau A."/>
            <person name="Vallenet D."/>
            <person name="Casiot C."/>
            <person name="Chane-Woon-Ming B."/>
            <person name="Giloteaux L."/>
            <person name="Barakat M."/>
            <person name="Bonnefoy V."/>
            <person name="Bruneel O."/>
            <person name="Chandler M."/>
            <person name="Cleiss J."/>
            <person name="Duran R."/>
            <person name="Elbaz-Poulichet F."/>
            <person name="Fonknechten N."/>
            <person name="Lauga B."/>
            <person name="Mornico D."/>
            <person name="Ortet P."/>
            <person name="Schaeffer C."/>
            <person name="Siguier P."/>
            <person name="Alexander Thil Smith A."/>
            <person name="Van Dorsselaer A."/>
            <person name="Weissenbach J."/>
            <person name="Medigue C."/>
            <person name="Le Paslier D."/>
        </authorList>
    </citation>
    <scope>NUCLEOTIDE SEQUENCE</scope>
</reference>
<keyword evidence="1" id="KW-1133">Transmembrane helix</keyword>
<keyword evidence="1" id="KW-0472">Membrane</keyword>
<dbReference type="InterPro" id="IPR032092">
    <property type="entry name" value="PilW"/>
</dbReference>
<keyword evidence="1 2" id="KW-0812">Transmembrane</keyword>
<evidence type="ECO:0000256" key="1">
    <source>
        <dbReference type="SAM" id="Phobius"/>
    </source>
</evidence>
<dbReference type="AlphaFoldDB" id="E6PLK5"/>
<dbReference type="Pfam" id="PF07963">
    <property type="entry name" value="N_methyl"/>
    <property type="match status" value="1"/>
</dbReference>
<dbReference type="Pfam" id="PF16074">
    <property type="entry name" value="PilW"/>
    <property type="match status" value="1"/>
</dbReference>
<dbReference type="GO" id="GO:0043683">
    <property type="term" value="P:type IV pilus assembly"/>
    <property type="evidence" value="ECO:0007669"/>
    <property type="project" value="InterPro"/>
</dbReference>
<proteinExistence type="predicted"/>
<accession>E6PLK5</accession>
<evidence type="ECO:0000313" key="2">
    <source>
        <dbReference type="EMBL" id="CBH95806.1"/>
    </source>
</evidence>
<name>E6PLK5_9ZZZZ</name>
<protein>
    <submittedName>
        <fullName evidence="2">Type-4 fimbrial biogenesis transmembrane protein</fullName>
    </submittedName>
</protein>
<feature type="transmembrane region" description="Helical" evidence="1">
    <location>
        <begin position="21"/>
        <end position="47"/>
    </location>
</feature>